<reference evidence="1 2" key="1">
    <citation type="submission" date="2020-07" db="EMBL/GenBank/DDBJ databases">
        <title>Genomic Encyclopedia of Type Strains, Phase IV (KMG-V): Genome sequencing to study the core and pangenomes of soil and plant-associated prokaryotes.</title>
        <authorList>
            <person name="Whitman W."/>
        </authorList>
    </citation>
    <scope>NUCLEOTIDE SEQUENCE [LARGE SCALE GENOMIC DNA]</scope>
    <source>
        <strain evidence="1 2">AN3</strain>
    </source>
</reference>
<dbReference type="Proteomes" id="UP000549052">
    <property type="component" value="Unassembled WGS sequence"/>
</dbReference>
<dbReference type="AlphaFoldDB" id="A0A839EFQ1"/>
<evidence type="ECO:0000313" key="2">
    <source>
        <dbReference type="Proteomes" id="UP000549052"/>
    </source>
</evidence>
<dbReference type="Gene3D" id="3.90.1720.10">
    <property type="entry name" value="endopeptidase domain like (from Nostoc punctiforme)"/>
    <property type="match status" value="1"/>
</dbReference>
<dbReference type="RefSeq" id="WP_182547824.1">
    <property type="nucleotide sequence ID" value="NZ_JACGXN010000001.1"/>
</dbReference>
<protein>
    <submittedName>
        <fullName evidence="1">Uncharacterized protein YycO</fullName>
    </submittedName>
</protein>
<gene>
    <name evidence="1" type="ORF">FHW16_000797</name>
</gene>
<dbReference type="SUPFAM" id="SSF54001">
    <property type="entry name" value="Cysteine proteinases"/>
    <property type="match status" value="1"/>
</dbReference>
<dbReference type="InterPro" id="IPR038765">
    <property type="entry name" value="Papain-like_cys_pep_sf"/>
</dbReference>
<accession>A0A839EFQ1</accession>
<keyword evidence="2" id="KW-1185">Reference proteome</keyword>
<proteinExistence type="predicted"/>
<organism evidence="1 2">
    <name type="scientific">Phyllobacterium myrsinacearum</name>
    <dbReference type="NCBI Taxonomy" id="28101"/>
    <lineage>
        <taxon>Bacteria</taxon>
        <taxon>Pseudomonadati</taxon>
        <taxon>Pseudomonadota</taxon>
        <taxon>Alphaproteobacteria</taxon>
        <taxon>Hyphomicrobiales</taxon>
        <taxon>Phyllobacteriaceae</taxon>
        <taxon>Phyllobacterium</taxon>
    </lineage>
</organism>
<sequence>MASSTPLVELSRPDPATFESGDLVWPKKPGVIVPYSVSYAPHMKQVPTDFYDEKKFEAEKNAYLKRVAKFDPDFTAAEEDHLNRLDFEEFAKEFHGSQSLDTESLGTESIVYVGHVAIIEIEAGQPFVIEAISGQGVIRHAYEDWLALRPGEEVWHGRVHDLSNEQRSEIPAEARKYLGRPYEFFNLDLNDDSGFYCSKLVWLSIFRSLHFAIDGNPDSKRFIWFSPKQLMNASRVQVLYSPGNYLNHRI</sequence>
<dbReference type="InterPro" id="IPR024453">
    <property type="entry name" value="Peptidase_C92"/>
</dbReference>
<comment type="caution">
    <text evidence="1">The sequence shown here is derived from an EMBL/GenBank/DDBJ whole genome shotgun (WGS) entry which is preliminary data.</text>
</comment>
<dbReference type="Pfam" id="PF05708">
    <property type="entry name" value="Peptidase_C92"/>
    <property type="match status" value="1"/>
</dbReference>
<name>A0A839EFQ1_9HYPH</name>
<evidence type="ECO:0000313" key="1">
    <source>
        <dbReference type="EMBL" id="MBA8877115.1"/>
    </source>
</evidence>
<dbReference type="EMBL" id="JACGXN010000001">
    <property type="protein sequence ID" value="MBA8877115.1"/>
    <property type="molecule type" value="Genomic_DNA"/>
</dbReference>